<protein>
    <submittedName>
        <fullName evidence="2">Protein serine/threonine phosphatase 2C</fullName>
    </submittedName>
</protein>
<dbReference type="EMBL" id="KV784358">
    <property type="protein sequence ID" value="OEU16471.1"/>
    <property type="molecule type" value="Genomic_DNA"/>
</dbReference>
<dbReference type="Pfam" id="PF00481">
    <property type="entry name" value="PP2C"/>
    <property type="match status" value="1"/>
</dbReference>
<dbReference type="SUPFAM" id="SSF81606">
    <property type="entry name" value="PP2C-like"/>
    <property type="match status" value="1"/>
</dbReference>
<dbReference type="InterPro" id="IPR015655">
    <property type="entry name" value="PP2C"/>
</dbReference>
<proteinExistence type="predicted"/>
<dbReference type="GO" id="GO:0004722">
    <property type="term" value="F:protein serine/threonine phosphatase activity"/>
    <property type="evidence" value="ECO:0007669"/>
    <property type="project" value="InterPro"/>
</dbReference>
<accession>A0A1E7FE76</accession>
<feature type="domain" description="PPM-type phosphatase" evidence="1">
    <location>
        <begin position="1"/>
        <end position="306"/>
    </location>
</feature>
<dbReference type="InterPro" id="IPR036457">
    <property type="entry name" value="PPM-type-like_dom_sf"/>
</dbReference>
<sequence length="306" mass="33618">MAALTLIGYKGGSLESQINQDRAVVVSPFWVGNNEKEEKQQQNNKRNKASRLVGIFDGHARLGEVVSEYVVKELPKLLATKLDKLKPRDDPEQIKTAITDTFIELDKTCPGEISGGCTASIILQRDSKVYVANAGDSRSFLVVYRANSQTTDVIYISREDKPSLPDEKKRVEQMGGQVFLPPFGTSRVLYTDPESGLTSGLAMSRSIGDWEVGKLGVIPDPIVDIVDIEQVVHDQLKNGGINDDDVYIFAVSATDGLMDYTTPEAVAQTVATSMYDKDGPHLLTALETQIYVSAAGWEKAKRGEYR</sequence>
<name>A0A1E7FE76_9STRA</name>
<evidence type="ECO:0000259" key="1">
    <source>
        <dbReference type="PROSITE" id="PS51746"/>
    </source>
</evidence>
<organism evidence="2 3">
    <name type="scientific">Fragilariopsis cylindrus CCMP1102</name>
    <dbReference type="NCBI Taxonomy" id="635003"/>
    <lineage>
        <taxon>Eukaryota</taxon>
        <taxon>Sar</taxon>
        <taxon>Stramenopiles</taxon>
        <taxon>Ochrophyta</taxon>
        <taxon>Bacillariophyta</taxon>
        <taxon>Bacillariophyceae</taxon>
        <taxon>Bacillariophycidae</taxon>
        <taxon>Bacillariales</taxon>
        <taxon>Bacillariaceae</taxon>
        <taxon>Fragilariopsis</taxon>
    </lineage>
</organism>
<dbReference type="PANTHER" id="PTHR47992">
    <property type="entry name" value="PROTEIN PHOSPHATASE"/>
    <property type="match status" value="1"/>
</dbReference>
<dbReference type="PROSITE" id="PS51746">
    <property type="entry name" value="PPM_2"/>
    <property type="match status" value="1"/>
</dbReference>
<dbReference type="AlphaFoldDB" id="A0A1E7FE76"/>
<dbReference type="SMART" id="SM00332">
    <property type="entry name" value="PP2Cc"/>
    <property type="match status" value="1"/>
</dbReference>
<dbReference type="InParanoid" id="A0A1E7FE76"/>
<evidence type="ECO:0000313" key="2">
    <source>
        <dbReference type="EMBL" id="OEU16471.1"/>
    </source>
</evidence>
<dbReference type="CDD" id="cd00143">
    <property type="entry name" value="PP2Cc"/>
    <property type="match status" value="1"/>
</dbReference>
<dbReference type="OrthoDB" id="10264738at2759"/>
<dbReference type="InterPro" id="IPR001932">
    <property type="entry name" value="PPM-type_phosphatase-like_dom"/>
</dbReference>
<dbReference type="Proteomes" id="UP000095751">
    <property type="component" value="Unassembled WGS sequence"/>
</dbReference>
<keyword evidence="3" id="KW-1185">Reference proteome</keyword>
<reference evidence="2 3" key="1">
    <citation type="submission" date="2016-09" db="EMBL/GenBank/DDBJ databases">
        <title>Extensive genetic diversity and differential bi-allelic expression allows diatom success in the polar Southern Ocean.</title>
        <authorList>
            <consortium name="DOE Joint Genome Institute"/>
            <person name="Mock T."/>
            <person name="Otillar R.P."/>
            <person name="Strauss J."/>
            <person name="Dupont C."/>
            <person name="Frickenhaus S."/>
            <person name="Maumus F."/>
            <person name="Mcmullan M."/>
            <person name="Sanges R."/>
            <person name="Schmutz J."/>
            <person name="Toseland A."/>
            <person name="Valas R."/>
            <person name="Veluchamy A."/>
            <person name="Ward B.J."/>
            <person name="Allen A."/>
            <person name="Barry K."/>
            <person name="Falciatore A."/>
            <person name="Ferrante M."/>
            <person name="Fortunato A.E."/>
            <person name="Gloeckner G."/>
            <person name="Gruber A."/>
            <person name="Hipkin R."/>
            <person name="Janech M."/>
            <person name="Kroth P."/>
            <person name="Leese F."/>
            <person name="Lindquist E."/>
            <person name="Lyon B.R."/>
            <person name="Martin J."/>
            <person name="Mayer C."/>
            <person name="Parker M."/>
            <person name="Quesneville H."/>
            <person name="Raymond J."/>
            <person name="Uhlig C."/>
            <person name="Valentin K.U."/>
            <person name="Worden A.Z."/>
            <person name="Armbrust E.V."/>
            <person name="Bowler C."/>
            <person name="Green B."/>
            <person name="Moulton V."/>
            <person name="Van Oosterhout C."/>
            <person name="Grigoriev I."/>
        </authorList>
    </citation>
    <scope>NUCLEOTIDE SEQUENCE [LARGE SCALE GENOMIC DNA]</scope>
    <source>
        <strain evidence="2 3">CCMP1102</strain>
    </source>
</reference>
<evidence type="ECO:0000313" key="3">
    <source>
        <dbReference type="Proteomes" id="UP000095751"/>
    </source>
</evidence>
<dbReference type="KEGG" id="fcy:FRACYDRAFT_185937"/>
<gene>
    <name evidence="2" type="ORF">FRACYDRAFT_185937</name>
</gene>
<dbReference type="Gene3D" id="3.60.40.10">
    <property type="entry name" value="PPM-type phosphatase domain"/>
    <property type="match status" value="1"/>
</dbReference>